<dbReference type="Pfam" id="PF05698">
    <property type="entry name" value="Trigger_C"/>
    <property type="match status" value="1"/>
</dbReference>
<evidence type="ECO:0000256" key="13">
    <source>
        <dbReference type="RuleBase" id="RU003914"/>
    </source>
</evidence>
<dbReference type="InterPro" id="IPR008880">
    <property type="entry name" value="Trigger_fac_C"/>
</dbReference>
<keyword evidence="7 11" id="KW-0143">Chaperone</keyword>
<dbReference type="AlphaFoldDB" id="A0A7M1XI28"/>
<comment type="similarity">
    <text evidence="2 11 13">Belongs to the FKBP-type PPIase family. Tig subfamily.</text>
</comment>
<dbReference type="EMBL" id="CP031517">
    <property type="protein sequence ID" value="QOS39156.1"/>
    <property type="molecule type" value="Genomic_DNA"/>
</dbReference>
<dbReference type="GO" id="GO:0015031">
    <property type="term" value="P:protein transport"/>
    <property type="evidence" value="ECO:0007669"/>
    <property type="project" value="UniProtKB-UniRule"/>
</dbReference>
<evidence type="ECO:0000256" key="4">
    <source>
        <dbReference type="ARBA" id="ARBA00016902"/>
    </source>
</evidence>
<gene>
    <name evidence="11 16" type="primary">tig</name>
    <name evidence="16" type="ORF">DYE49_01270</name>
</gene>
<dbReference type="InterPro" id="IPR001179">
    <property type="entry name" value="PPIase_FKBP_dom"/>
</dbReference>
<evidence type="ECO:0000256" key="8">
    <source>
        <dbReference type="ARBA" id="ARBA00023235"/>
    </source>
</evidence>
<comment type="domain">
    <text evidence="11">Consists of 3 domains; the N-terminus binds the ribosome, the middle domain has PPIase activity, while the C-terminus has intrinsic chaperone activity on its own.</text>
</comment>
<keyword evidence="11" id="KW-0963">Cytoplasm</keyword>
<dbReference type="InterPro" id="IPR046357">
    <property type="entry name" value="PPIase_dom_sf"/>
</dbReference>
<dbReference type="InterPro" id="IPR008881">
    <property type="entry name" value="Trigger_fac_ribosome-bd_bac"/>
</dbReference>
<evidence type="ECO:0000256" key="7">
    <source>
        <dbReference type="ARBA" id="ARBA00023186"/>
    </source>
</evidence>
<comment type="function">
    <text evidence="11">Involved in protein export. Acts as a chaperone by maintaining the newly synthesized protein in an open conformation. Functions as a peptidyl-prolyl cis-trans isomerase.</text>
</comment>
<keyword evidence="8 11" id="KW-0413">Isomerase</keyword>
<evidence type="ECO:0000256" key="9">
    <source>
        <dbReference type="ARBA" id="ARBA00023306"/>
    </source>
</evidence>
<dbReference type="HAMAP" id="MF_00303">
    <property type="entry name" value="Trigger_factor_Tig"/>
    <property type="match status" value="1"/>
</dbReference>
<evidence type="ECO:0000256" key="5">
    <source>
        <dbReference type="ARBA" id="ARBA00022618"/>
    </source>
</evidence>
<dbReference type="GO" id="GO:0006457">
    <property type="term" value="P:protein folding"/>
    <property type="evidence" value="ECO:0007669"/>
    <property type="project" value="UniProtKB-UniRule"/>
</dbReference>
<dbReference type="Gene3D" id="3.30.70.1050">
    <property type="entry name" value="Trigger factor ribosome-binding domain"/>
    <property type="match status" value="1"/>
</dbReference>
<dbReference type="GO" id="GO:0003755">
    <property type="term" value="F:peptidyl-prolyl cis-trans isomerase activity"/>
    <property type="evidence" value="ECO:0007669"/>
    <property type="project" value="UniProtKB-UniRule"/>
</dbReference>
<comment type="catalytic activity">
    <reaction evidence="1 11 12">
        <text>[protein]-peptidylproline (omega=180) = [protein]-peptidylproline (omega=0)</text>
        <dbReference type="Rhea" id="RHEA:16237"/>
        <dbReference type="Rhea" id="RHEA-COMP:10747"/>
        <dbReference type="Rhea" id="RHEA-COMP:10748"/>
        <dbReference type="ChEBI" id="CHEBI:83833"/>
        <dbReference type="ChEBI" id="CHEBI:83834"/>
        <dbReference type="EC" id="5.2.1.8"/>
    </reaction>
</comment>
<dbReference type="Proteomes" id="UP000593591">
    <property type="component" value="Chromosome"/>
</dbReference>
<dbReference type="FunFam" id="3.10.50.40:FF:000001">
    <property type="entry name" value="Trigger factor"/>
    <property type="match status" value="1"/>
</dbReference>
<dbReference type="InterPro" id="IPR005215">
    <property type="entry name" value="Trig_fac"/>
</dbReference>
<evidence type="ECO:0000256" key="11">
    <source>
        <dbReference type="HAMAP-Rule" id="MF_00303"/>
    </source>
</evidence>
<evidence type="ECO:0000256" key="6">
    <source>
        <dbReference type="ARBA" id="ARBA00023110"/>
    </source>
</evidence>
<evidence type="ECO:0000259" key="15">
    <source>
        <dbReference type="PROSITE" id="PS50059"/>
    </source>
</evidence>
<organism evidence="16 17">
    <name type="scientific">Treponema rectale</name>
    <dbReference type="NCBI Taxonomy" id="744512"/>
    <lineage>
        <taxon>Bacteria</taxon>
        <taxon>Pseudomonadati</taxon>
        <taxon>Spirochaetota</taxon>
        <taxon>Spirochaetia</taxon>
        <taxon>Spirochaetales</taxon>
        <taxon>Treponemataceae</taxon>
        <taxon>Treponema</taxon>
    </lineage>
</organism>
<keyword evidence="9 11" id="KW-0131">Cell cycle</keyword>
<protein>
    <recommendedName>
        <fullName evidence="4 11">Trigger factor</fullName>
        <shortName evidence="11">TF</shortName>
        <ecNumber evidence="3 11">5.2.1.8</ecNumber>
    </recommendedName>
    <alternativeName>
        <fullName evidence="10 11">PPIase</fullName>
    </alternativeName>
</protein>
<dbReference type="InterPro" id="IPR037041">
    <property type="entry name" value="Trigger_fac_C_sf"/>
</dbReference>
<comment type="subcellular location">
    <subcellularLocation>
        <location evidence="11">Cytoplasm</location>
    </subcellularLocation>
    <text evidence="11">About half TF is bound to the ribosome near the polypeptide exit tunnel while the other half is free in the cytoplasm.</text>
</comment>
<reference evidence="16 17" key="1">
    <citation type="submission" date="2018-08" db="EMBL/GenBank/DDBJ databases">
        <title>The first complete genome of Treponema rectale (CHPAT), a commensal spirochete of the bovine rectum.</title>
        <authorList>
            <person name="Staton G.J."/>
            <person name="Clegg S.R."/>
            <person name="Carter S.D."/>
            <person name="Radford A.D."/>
            <person name="Darby A."/>
            <person name="Hall N."/>
            <person name="Birtles R.J."/>
            <person name="Evans N.J."/>
        </authorList>
    </citation>
    <scope>NUCLEOTIDE SEQUENCE [LARGE SCALE GENOMIC DNA]</scope>
    <source>
        <strain evidence="16 17">CHPA</strain>
    </source>
</reference>
<dbReference type="NCBIfam" id="TIGR00115">
    <property type="entry name" value="tig"/>
    <property type="match status" value="1"/>
</dbReference>
<evidence type="ECO:0000256" key="14">
    <source>
        <dbReference type="SAM" id="MobiDB-lite"/>
    </source>
</evidence>
<evidence type="ECO:0000256" key="3">
    <source>
        <dbReference type="ARBA" id="ARBA00013194"/>
    </source>
</evidence>
<feature type="compositionally biased region" description="Basic and acidic residues" evidence="14">
    <location>
        <begin position="455"/>
        <end position="467"/>
    </location>
</feature>
<dbReference type="GO" id="GO:0051301">
    <property type="term" value="P:cell division"/>
    <property type="evidence" value="ECO:0007669"/>
    <property type="project" value="UniProtKB-KW"/>
</dbReference>
<evidence type="ECO:0000256" key="12">
    <source>
        <dbReference type="PROSITE-ProRule" id="PRU00277"/>
    </source>
</evidence>
<dbReference type="Pfam" id="PF00254">
    <property type="entry name" value="FKBP_C"/>
    <property type="match status" value="1"/>
</dbReference>
<evidence type="ECO:0000256" key="2">
    <source>
        <dbReference type="ARBA" id="ARBA00005464"/>
    </source>
</evidence>
<accession>A0A7M1XI28</accession>
<feature type="compositionally biased region" description="Basic residues" evidence="14">
    <location>
        <begin position="471"/>
        <end position="482"/>
    </location>
</feature>
<dbReference type="EC" id="5.2.1.8" evidence="3 11"/>
<keyword evidence="5 11" id="KW-0132">Cell division</keyword>
<keyword evidence="6 11" id="KW-0697">Rotamase</keyword>
<dbReference type="InterPro" id="IPR036611">
    <property type="entry name" value="Trigger_fac_ribosome-bd_sf"/>
</dbReference>
<dbReference type="Pfam" id="PF05697">
    <property type="entry name" value="Trigger_N"/>
    <property type="match status" value="1"/>
</dbReference>
<dbReference type="InterPro" id="IPR027304">
    <property type="entry name" value="Trigger_fact/SurA_dom_sf"/>
</dbReference>
<feature type="region of interest" description="Disordered" evidence="14">
    <location>
        <begin position="453"/>
        <end position="509"/>
    </location>
</feature>
<dbReference type="SUPFAM" id="SSF54534">
    <property type="entry name" value="FKBP-like"/>
    <property type="match status" value="1"/>
</dbReference>
<proteinExistence type="inferred from homology"/>
<evidence type="ECO:0000313" key="16">
    <source>
        <dbReference type="EMBL" id="QOS39156.1"/>
    </source>
</evidence>
<dbReference type="Gene3D" id="3.10.50.40">
    <property type="match status" value="1"/>
</dbReference>
<dbReference type="SUPFAM" id="SSF102735">
    <property type="entry name" value="Trigger factor ribosome-binding domain"/>
    <property type="match status" value="1"/>
</dbReference>
<feature type="compositionally biased region" description="Basic residues" evidence="14">
    <location>
        <begin position="496"/>
        <end position="509"/>
    </location>
</feature>
<dbReference type="Gene3D" id="1.10.3120.10">
    <property type="entry name" value="Trigger factor, C-terminal domain"/>
    <property type="match status" value="1"/>
</dbReference>
<feature type="domain" description="PPIase FKBP-type" evidence="15">
    <location>
        <begin position="170"/>
        <end position="259"/>
    </location>
</feature>
<dbReference type="KEGG" id="trc:DYE49_01270"/>
<dbReference type="GO" id="GO:0005737">
    <property type="term" value="C:cytoplasm"/>
    <property type="evidence" value="ECO:0007669"/>
    <property type="project" value="UniProtKB-SubCell"/>
</dbReference>
<evidence type="ECO:0000313" key="17">
    <source>
        <dbReference type="Proteomes" id="UP000593591"/>
    </source>
</evidence>
<dbReference type="PROSITE" id="PS50059">
    <property type="entry name" value="FKBP_PPIASE"/>
    <property type="match status" value="1"/>
</dbReference>
<evidence type="ECO:0000256" key="10">
    <source>
        <dbReference type="ARBA" id="ARBA00029986"/>
    </source>
</evidence>
<evidence type="ECO:0000256" key="1">
    <source>
        <dbReference type="ARBA" id="ARBA00000971"/>
    </source>
</evidence>
<dbReference type="SUPFAM" id="SSF109998">
    <property type="entry name" value="Triger factor/SurA peptide-binding domain-like"/>
    <property type="match status" value="1"/>
</dbReference>
<sequence>MKHTFKNENGHLIASVSFDKDEISQAQAKAVRKLTANVVVPGFRKGKAPEEMAKKYLHSDDVANETVNALLRQLDKNFEKEEEFSSYVKEQKFANNLRPAVSLDKFVPEAAEFTVTYFLKPTVSKLGAYKGLTSDVKEKKITAKDVDAEIERLAKDNAELVPSEKAAEIGDTVNIDFVGLMDGKPFDGGSSNSFDLELGSKKFVPGFEEQCVSHKAGEKFDVSLTMPENYPAPLTSKPVIFKVTLNAVKTKEVPEINDEFATTLSGQYVSKDLAELKTKVKDILTKNAAESFKRETVNSLLLQVRKSSEYTIAPEYIDEIVKQRVADDENNLAQQGLTLDEYLKLVNQTKEAYESNMKSGIEEELKSSLVYEAIATAEKIPAPTQADIEKQIGSPLNQFITNFTNYLKAQKMDQQQIDSQINGYVNQVFSSILTANVQAKVLELNVPELAPAKANKAEEKPAEEKPAAKKTAAKKPATKKTATKATSEEKPAAKKPAAKKTTAKKAKAE</sequence>
<name>A0A7M1XI28_9SPIR</name>